<dbReference type="OrthoDB" id="1491557at2"/>
<dbReference type="InterPro" id="IPR029046">
    <property type="entry name" value="LolA/LolB/LppX"/>
</dbReference>
<reference evidence="2 3" key="1">
    <citation type="journal article" date="2006" name="Int. J. Syst. Evol. Microbiol.">
        <title>Myroides pelagicus sp. nov., isolated from seawater in Thailand.</title>
        <authorList>
            <person name="Yoon J."/>
            <person name="Maneerat S."/>
            <person name="Kawai F."/>
            <person name="Yokota A."/>
        </authorList>
    </citation>
    <scope>NUCLEOTIDE SEQUENCE [LARGE SCALE GENOMIC DNA]</scope>
    <source>
        <strain evidence="2 3">SM1T</strain>
    </source>
</reference>
<accession>A0A7K1GMB3</accession>
<organism evidence="2 3">
    <name type="scientific">Myroides pelagicus</name>
    <dbReference type="NCBI Taxonomy" id="270914"/>
    <lineage>
        <taxon>Bacteria</taxon>
        <taxon>Pseudomonadati</taxon>
        <taxon>Bacteroidota</taxon>
        <taxon>Flavobacteriia</taxon>
        <taxon>Flavobacteriales</taxon>
        <taxon>Flavobacteriaceae</taxon>
        <taxon>Myroides</taxon>
    </lineage>
</organism>
<dbReference type="Pfam" id="PF03548">
    <property type="entry name" value="LolA"/>
    <property type="match status" value="1"/>
</dbReference>
<comment type="caution">
    <text evidence="2">The sequence shown here is derived from an EMBL/GenBank/DDBJ whole genome shotgun (WGS) entry which is preliminary data.</text>
</comment>
<keyword evidence="3" id="KW-1185">Reference proteome</keyword>
<dbReference type="RefSeq" id="WP_155035936.1">
    <property type="nucleotide sequence ID" value="NZ_JBHTIG010000053.1"/>
</dbReference>
<protein>
    <submittedName>
        <fullName evidence="2">Outer membrane lipoprotein carrier protein LolA</fullName>
    </submittedName>
</protein>
<gene>
    <name evidence="2" type="ORF">GJV77_08475</name>
</gene>
<dbReference type="CDD" id="cd16325">
    <property type="entry name" value="LolA"/>
    <property type="match status" value="1"/>
</dbReference>
<name>A0A7K1GMB3_9FLAO</name>
<dbReference type="AlphaFoldDB" id="A0A7K1GMB3"/>
<evidence type="ECO:0000313" key="3">
    <source>
        <dbReference type="Proteomes" id="UP000488936"/>
    </source>
</evidence>
<keyword evidence="2" id="KW-0449">Lipoprotein</keyword>
<evidence type="ECO:0000256" key="1">
    <source>
        <dbReference type="ARBA" id="ARBA00022729"/>
    </source>
</evidence>
<dbReference type="InterPro" id="IPR004564">
    <property type="entry name" value="OM_lipoprot_carrier_LolA-like"/>
</dbReference>
<dbReference type="PANTHER" id="PTHR35869">
    <property type="entry name" value="OUTER-MEMBRANE LIPOPROTEIN CARRIER PROTEIN"/>
    <property type="match status" value="1"/>
</dbReference>
<dbReference type="Gene3D" id="2.50.20.10">
    <property type="entry name" value="Lipoprotein localisation LolA/LolB/LppX"/>
    <property type="match status" value="1"/>
</dbReference>
<keyword evidence="1" id="KW-0732">Signal</keyword>
<evidence type="ECO:0000313" key="2">
    <source>
        <dbReference type="EMBL" id="MTH29948.1"/>
    </source>
</evidence>
<dbReference type="SUPFAM" id="SSF89392">
    <property type="entry name" value="Prokaryotic lipoproteins and lipoprotein localization factors"/>
    <property type="match status" value="1"/>
</dbReference>
<sequence>MKKIINILFAFILVISSGYSQTSQKAKSYLDQVSKTLSSYKNVSIDFTYTSHNTASQDISQKGHIDIQKDLYVLDFMGIKKIYDGKKIYTISTEDEEVTVSNLNKDKADGILPSDMLTFFKEGFSYQWDITATVKGKKIQYIKLIPTDKNSGIKDILLGIEDATKNIFSQVQTGKDGSKMVLSVNSFETNQTLSKNHFTFTASKYPNYYINTID</sequence>
<dbReference type="EMBL" id="WMJY01000016">
    <property type="protein sequence ID" value="MTH29948.1"/>
    <property type="molecule type" value="Genomic_DNA"/>
</dbReference>
<dbReference type="Proteomes" id="UP000488936">
    <property type="component" value="Unassembled WGS sequence"/>
</dbReference>
<proteinExistence type="predicted"/>
<dbReference type="PANTHER" id="PTHR35869:SF1">
    <property type="entry name" value="OUTER-MEMBRANE LIPOPROTEIN CARRIER PROTEIN"/>
    <property type="match status" value="1"/>
</dbReference>